<dbReference type="Proteomes" id="UP000050795">
    <property type="component" value="Unassembled WGS sequence"/>
</dbReference>
<protein>
    <submittedName>
        <fullName evidence="2">Uncharacterized protein</fullName>
    </submittedName>
</protein>
<evidence type="ECO:0000313" key="1">
    <source>
        <dbReference type="Proteomes" id="UP000050795"/>
    </source>
</evidence>
<evidence type="ECO:0000313" key="2">
    <source>
        <dbReference type="WBParaSite" id="TREG1_128760.1"/>
    </source>
</evidence>
<sequence>MQLHVSLTLVYFPLVYPASHRCILPSTSDSPLHANMSIRNFCWHWREAFGTLLLL</sequence>
<organism evidence="1 2">
    <name type="scientific">Trichobilharzia regenti</name>
    <name type="common">Nasal bird schistosome</name>
    <dbReference type="NCBI Taxonomy" id="157069"/>
    <lineage>
        <taxon>Eukaryota</taxon>
        <taxon>Metazoa</taxon>
        <taxon>Spiralia</taxon>
        <taxon>Lophotrochozoa</taxon>
        <taxon>Platyhelminthes</taxon>
        <taxon>Trematoda</taxon>
        <taxon>Digenea</taxon>
        <taxon>Strigeidida</taxon>
        <taxon>Schistosomatoidea</taxon>
        <taxon>Schistosomatidae</taxon>
        <taxon>Trichobilharzia</taxon>
    </lineage>
</organism>
<name>A0AA85J3V9_TRIRE</name>
<reference evidence="1" key="1">
    <citation type="submission" date="2022-06" db="EMBL/GenBank/DDBJ databases">
        <authorList>
            <person name="Berger JAMES D."/>
            <person name="Berger JAMES D."/>
        </authorList>
    </citation>
    <scope>NUCLEOTIDE SEQUENCE [LARGE SCALE GENOMIC DNA]</scope>
</reference>
<dbReference type="WBParaSite" id="TREG1_128760.1">
    <property type="protein sequence ID" value="TREG1_128760.1"/>
    <property type="gene ID" value="TREG1_128760"/>
</dbReference>
<proteinExistence type="predicted"/>
<dbReference type="AlphaFoldDB" id="A0AA85J3V9"/>
<reference evidence="2" key="2">
    <citation type="submission" date="2023-11" db="UniProtKB">
        <authorList>
            <consortium name="WormBaseParasite"/>
        </authorList>
    </citation>
    <scope>IDENTIFICATION</scope>
</reference>
<accession>A0AA85J3V9</accession>
<keyword evidence="1" id="KW-1185">Reference proteome</keyword>